<dbReference type="Proteomes" id="UP000822184">
    <property type="component" value="Unassembled WGS sequence"/>
</dbReference>
<accession>A0AAE5H5K8</accession>
<evidence type="ECO:0000313" key="2">
    <source>
        <dbReference type="EMBL" id="NSB15154.1"/>
    </source>
</evidence>
<reference evidence="1" key="1">
    <citation type="submission" date="2020-04" db="EMBL/GenBank/DDBJ databases">
        <authorList>
            <person name="Brown S."/>
        </authorList>
    </citation>
    <scope>NUCLEOTIDE SEQUENCE</scope>
    <source>
        <strain evidence="1">DJ015</strain>
    </source>
</reference>
<reference evidence="1" key="3">
    <citation type="journal article" date="2022" name="Nat. Biotechnol.">
        <title>Carbon-negative production of acetone and isopropanol by gas fermentation at industrial pilot scale.</title>
        <authorList>
            <person name="Liew F.E."/>
            <person name="Nogle R."/>
            <person name="Abdalla T."/>
            <person name="Rasor B.J."/>
            <person name="Canter C."/>
            <person name="Jensen R.O."/>
            <person name="Wang L."/>
            <person name="Strutz J."/>
            <person name="Chirania P."/>
            <person name="De Tissera S."/>
            <person name="Mueller A.P."/>
            <person name="Ruan Z."/>
            <person name="Gao A."/>
            <person name="Tran L."/>
            <person name="Engle N.L."/>
            <person name="Bromley J.C."/>
            <person name="Daniell J."/>
            <person name="Conrado R."/>
            <person name="Tschaplinski T.J."/>
            <person name="Giannone R.J."/>
            <person name="Hettich R.L."/>
            <person name="Karim A.S."/>
            <person name="Simpson S.D."/>
            <person name="Brown S.D."/>
            <person name="Leang C."/>
            <person name="Jewett M.C."/>
            <person name="Kopke M."/>
        </authorList>
    </citation>
    <scope>NUCLEOTIDE SEQUENCE</scope>
    <source>
        <strain evidence="1">DJ015</strain>
    </source>
</reference>
<proteinExistence type="predicted"/>
<sequence length="63" mass="7013">MIGEANGSVIEARGRNPEVTLNEIIESKLKIKRYKYESRSMEAILEMSMLTNAKKVGAIISSI</sequence>
<dbReference type="EMBL" id="JABTDW010000001">
    <property type="protein sequence ID" value="NSB15154.1"/>
    <property type="molecule type" value="Genomic_DNA"/>
</dbReference>
<dbReference type="EMBL" id="JABAGV010000102">
    <property type="protein sequence ID" value="MBC2477565.1"/>
    <property type="molecule type" value="Genomic_DNA"/>
</dbReference>
<dbReference type="GeneID" id="99178322"/>
<gene>
    <name evidence="2" type="ORF">BCD95_003413</name>
    <name evidence="1" type="ORF">HGI39_23300</name>
</gene>
<dbReference type="AlphaFoldDB" id="A0AAE5H5K8"/>
<comment type="caution">
    <text evidence="2">The sequence shown here is derived from an EMBL/GenBank/DDBJ whole genome shotgun (WGS) entry which is preliminary data.</text>
</comment>
<evidence type="ECO:0000313" key="1">
    <source>
        <dbReference type="EMBL" id="MBC2477565.1"/>
    </source>
</evidence>
<dbReference type="RefSeq" id="WP_023975099.1">
    <property type="nucleotide sequence ID" value="NZ_BKAK01000219.1"/>
</dbReference>
<name>A0AAE5H5K8_CLOBE</name>
<evidence type="ECO:0000313" key="3">
    <source>
        <dbReference type="Proteomes" id="UP000822184"/>
    </source>
</evidence>
<reference evidence="2" key="2">
    <citation type="submission" date="2020-06" db="EMBL/GenBank/DDBJ databases">
        <title>Genomic insights into acetone-butanol-ethanol (ABE) fermentation by sequencing solventogenic clostridia strains.</title>
        <authorList>
            <person name="Brown S."/>
        </authorList>
    </citation>
    <scope>NUCLEOTIDE SEQUENCE</scope>
    <source>
        <strain evidence="2">DJ123</strain>
    </source>
</reference>
<protein>
    <submittedName>
        <fullName evidence="2">Uncharacterized protein</fullName>
    </submittedName>
</protein>
<dbReference type="Proteomes" id="UP001194098">
    <property type="component" value="Unassembled WGS sequence"/>
</dbReference>
<organism evidence="2 3">
    <name type="scientific">Clostridium beijerinckii</name>
    <name type="common">Clostridium MP</name>
    <dbReference type="NCBI Taxonomy" id="1520"/>
    <lineage>
        <taxon>Bacteria</taxon>
        <taxon>Bacillati</taxon>
        <taxon>Bacillota</taxon>
        <taxon>Clostridia</taxon>
        <taxon>Eubacteriales</taxon>
        <taxon>Clostridiaceae</taxon>
        <taxon>Clostridium</taxon>
    </lineage>
</organism>